<dbReference type="RefSeq" id="WP_121010590.1">
    <property type="nucleotide sequence ID" value="NZ_RCCJ01000001.1"/>
</dbReference>
<dbReference type="EMBL" id="RCCJ01000001">
    <property type="protein sequence ID" value="RLJ70628.1"/>
    <property type="molecule type" value="Genomic_DNA"/>
</dbReference>
<evidence type="ECO:0000256" key="1">
    <source>
        <dbReference type="SAM" id="SignalP"/>
    </source>
</evidence>
<reference evidence="2 3" key="1">
    <citation type="submission" date="2018-10" db="EMBL/GenBank/DDBJ databases">
        <title>Genomic Encyclopedia of Archaeal and Bacterial Type Strains, Phase II (KMG-II): from individual species to whole genera.</title>
        <authorList>
            <person name="Goeker M."/>
        </authorList>
    </citation>
    <scope>NUCLEOTIDE SEQUENCE [LARGE SCALE GENOMIC DNA]</scope>
    <source>
        <strain evidence="2 3">DSM 16510</strain>
    </source>
</reference>
<evidence type="ECO:0000313" key="2">
    <source>
        <dbReference type="EMBL" id="RLJ70628.1"/>
    </source>
</evidence>
<accession>A0A497XP33</accession>
<protein>
    <submittedName>
        <fullName evidence="2">Outer membrane protein</fullName>
    </submittedName>
</protein>
<name>A0A497XP33_9AQUI</name>
<dbReference type="InterPro" id="IPR026387">
    <property type="entry name" value="OMP_w_GlyGly"/>
</dbReference>
<sequence>MRKVVFGGALLFTGSTFALPLVNIDLSIGAMSHDPSGYVQYQGDKVDLKDDFGLDKKTKPFARAKIEIPIVPNLYLQYIPMEFKGRKNKSFTYGGYTFTGTVDTKVKVDHYDVGLYYNLPFIGAATGGLFDPEIGINVRILDFEGTVKELTTSHTESKSATIPVPMGYAGLSLNLPYVSLIGELRGITYAGNRYYDVTGEVRLKPISVPGMASLFIGVGYRYEQLKLDDVSDINADLKIKSLFANVGVSF</sequence>
<dbReference type="AlphaFoldDB" id="A0A497XP33"/>
<comment type="caution">
    <text evidence="2">The sequence shown here is derived from an EMBL/GenBank/DDBJ whole genome shotgun (WGS) entry which is preliminary data.</text>
</comment>
<feature type="chain" id="PRO_5019859697" evidence="1">
    <location>
        <begin position="19"/>
        <end position="250"/>
    </location>
</feature>
<dbReference type="NCBIfam" id="TIGR04219">
    <property type="entry name" value="OMP_w_GlyGly"/>
    <property type="match status" value="1"/>
</dbReference>
<organism evidence="2 3">
    <name type="scientific">Hydrogenivirga caldilitoris</name>
    <dbReference type="NCBI Taxonomy" id="246264"/>
    <lineage>
        <taxon>Bacteria</taxon>
        <taxon>Pseudomonadati</taxon>
        <taxon>Aquificota</taxon>
        <taxon>Aquificia</taxon>
        <taxon>Aquificales</taxon>
        <taxon>Aquificaceae</taxon>
        <taxon>Hydrogenivirga</taxon>
    </lineage>
</organism>
<dbReference type="OrthoDB" id="11310at2"/>
<feature type="signal peptide" evidence="1">
    <location>
        <begin position="1"/>
        <end position="18"/>
    </location>
</feature>
<dbReference type="Proteomes" id="UP000267841">
    <property type="component" value="Unassembled WGS sequence"/>
</dbReference>
<keyword evidence="3" id="KW-1185">Reference proteome</keyword>
<proteinExistence type="predicted"/>
<keyword evidence="1" id="KW-0732">Signal</keyword>
<gene>
    <name evidence="2" type="ORF">BCF55_0906</name>
</gene>
<evidence type="ECO:0000313" key="3">
    <source>
        <dbReference type="Proteomes" id="UP000267841"/>
    </source>
</evidence>